<comment type="caution">
    <text evidence="1">The sequence shown here is derived from an EMBL/GenBank/DDBJ whole genome shotgun (WGS) entry which is preliminary data.</text>
</comment>
<organism evidence="1 2">
    <name type="scientific">Araneus ventricosus</name>
    <name type="common">Orbweaver spider</name>
    <name type="synonym">Epeira ventricosa</name>
    <dbReference type="NCBI Taxonomy" id="182803"/>
    <lineage>
        <taxon>Eukaryota</taxon>
        <taxon>Metazoa</taxon>
        <taxon>Ecdysozoa</taxon>
        <taxon>Arthropoda</taxon>
        <taxon>Chelicerata</taxon>
        <taxon>Arachnida</taxon>
        <taxon>Araneae</taxon>
        <taxon>Araneomorphae</taxon>
        <taxon>Entelegynae</taxon>
        <taxon>Araneoidea</taxon>
        <taxon>Araneidae</taxon>
        <taxon>Araneus</taxon>
    </lineage>
</organism>
<name>A0A4Y2F0Z6_ARAVE</name>
<protein>
    <submittedName>
        <fullName evidence="1">Uncharacterized protein</fullName>
    </submittedName>
</protein>
<dbReference type="AlphaFoldDB" id="A0A4Y2F0Z6"/>
<keyword evidence="2" id="KW-1185">Reference proteome</keyword>
<dbReference type="Proteomes" id="UP000499080">
    <property type="component" value="Unassembled WGS sequence"/>
</dbReference>
<gene>
    <name evidence="1" type="ORF">AVEN_189952_1</name>
</gene>
<accession>A0A4Y2F0Z6</accession>
<dbReference type="EMBL" id="BGPR01000778">
    <property type="protein sequence ID" value="GBM35202.1"/>
    <property type="molecule type" value="Genomic_DNA"/>
</dbReference>
<dbReference type="PROSITE" id="PS51257">
    <property type="entry name" value="PROKAR_LIPOPROTEIN"/>
    <property type="match status" value="1"/>
</dbReference>
<proteinExistence type="predicted"/>
<sequence length="140" mass="16539">MVKKRTVLVFHQCCTGAGCCICKLIPLNFRCFLNKFLLLWVYKQKEVSLEMQIVKYQKKGQKRWLTNHISSDYVLQSVQNRCLPEKMHLLRSGLEREVPAYFAMKTREFHELKATVWRVGEIVCVSSRLLNYSSPIRLLR</sequence>
<evidence type="ECO:0000313" key="1">
    <source>
        <dbReference type="EMBL" id="GBM35202.1"/>
    </source>
</evidence>
<evidence type="ECO:0000313" key="2">
    <source>
        <dbReference type="Proteomes" id="UP000499080"/>
    </source>
</evidence>
<reference evidence="1 2" key="1">
    <citation type="journal article" date="2019" name="Sci. Rep.">
        <title>Orb-weaving spider Araneus ventricosus genome elucidates the spidroin gene catalogue.</title>
        <authorList>
            <person name="Kono N."/>
            <person name="Nakamura H."/>
            <person name="Ohtoshi R."/>
            <person name="Moran D.A.P."/>
            <person name="Shinohara A."/>
            <person name="Yoshida Y."/>
            <person name="Fujiwara M."/>
            <person name="Mori M."/>
            <person name="Tomita M."/>
            <person name="Arakawa K."/>
        </authorList>
    </citation>
    <scope>NUCLEOTIDE SEQUENCE [LARGE SCALE GENOMIC DNA]</scope>
</reference>